<dbReference type="AlphaFoldDB" id="A0A1J1I7G4"/>
<organism evidence="1 2">
    <name type="scientific">Clunio marinus</name>
    <dbReference type="NCBI Taxonomy" id="568069"/>
    <lineage>
        <taxon>Eukaryota</taxon>
        <taxon>Metazoa</taxon>
        <taxon>Ecdysozoa</taxon>
        <taxon>Arthropoda</taxon>
        <taxon>Hexapoda</taxon>
        <taxon>Insecta</taxon>
        <taxon>Pterygota</taxon>
        <taxon>Neoptera</taxon>
        <taxon>Endopterygota</taxon>
        <taxon>Diptera</taxon>
        <taxon>Nematocera</taxon>
        <taxon>Chironomoidea</taxon>
        <taxon>Chironomidae</taxon>
        <taxon>Clunio</taxon>
    </lineage>
</organism>
<evidence type="ECO:0000313" key="1">
    <source>
        <dbReference type="EMBL" id="CRK96200.1"/>
    </source>
</evidence>
<accession>A0A1J1I7G4</accession>
<sequence>MNLSKSQISKNHTRNKCKSVDILIYSGTLIVEFYDWLRNEWKFTLTVKKFVQIEEYFPWIKLRIIDNGLMLLCGEYLEVGFTP</sequence>
<gene>
    <name evidence="1" type="ORF">CLUMA_CG009628</name>
</gene>
<reference evidence="1 2" key="1">
    <citation type="submission" date="2015-04" db="EMBL/GenBank/DDBJ databases">
        <authorList>
            <person name="Syromyatnikov M.Y."/>
            <person name="Popov V.N."/>
        </authorList>
    </citation>
    <scope>NUCLEOTIDE SEQUENCE [LARGE SCALE GENOMIC DNA]</scope>
</reference>
<keyword evidence="2" id="KW-1185">Reference proteome</keyword>
<proteinExistence type="predicted"/>
<dbReference type="Proteomes" id="UP000183832">
    <property type="component" value="Unassembled WGS sequence"/>
</dbReference>
<protein>
    <submittedName>
        <fullName evidence="1">CLUMA_CG009628, isoform A</fullName>
    </submittedName>
</protein>
<evidence type="ECO:0000313" key="2">
    <source>
        <dbReference type="Proteomes" id="UP000183832"/>
    </source>
</evidence>
<dbReference type="EMBL" id="CVRI01000043">
    <property type="protein sequence ID" value="CRK96200.1"/>
    <property type="molecule type" value="Genomic_DNA"/>
</dbReference>
<name>A0A1J1I7G4_9DIPT</name>